<dbReference type="Proteomes" id="UP000887565">
    <property type="component" value="Unplaced"/>
</dbReference>
<dbReference type="AlphaFoldDB" id="A0A915J8M9"/>
<organism evidence="1 2">
    <name type="scientific">Romanomermis culicivorax</name>
    <name type="common">Nematode worm</name>
    <dbReference type="NCBI Taxonomy" id="13658"/>
    <lineage>
        <taxon>Eukaryota</taxon>
        <taxon>Metazoa</taxon>
        <taxon>Ecdysozoa</taxon>
        <taxon>Nematoda</taxon>
        <taxon>Enoplea</taxon>
        <taxon>Dorylaimia</taxon>
        <taxon>Mermithida</taxon>
        <taxon>Mermithoidea</taxon>
        <taxon>Mermithidae</taxon>
        <taxon>Romanomermis</taxon>
    </lineage>
</organism>
<evidence type="ECO:0000313" key="1">
    <source>
        <dbReference type="Proteomes" id="UP000887565"/>
    </source>
</evidence>
<keyword evidence="1" id="KW-1185">Reference proteome</keyword>
<protein>
    <submittedName>
        <fullName evidence="2">Uncharacterized protein</fullName>
    </submittedName>
</protein>
<sequence>SLCVASYRNPTLGVYPVAVDRETPVATPRNVLIPSPADSHLPTLHAELLSDYRTRFPAVRRTHALTLEPIAQCRDRALIIYLKKTQNIQKSTVKSKTSKKQYHQLIFGCVRNNVGCNFGALKIGHIFRKKSGEQSAAE</sequence>
<name>A0A915J8M9_ROMCU</name>
<reference evidence="2" key="1">
    <citation type="submission" date="2022-11" db="UniProtKB">
        <authorList>
            <consortium name="WormBaseParasite"/>
        </authorList>
    </citation>
    <scope>IDENTIFICATION</scope>
</reference>
<proteinExistence type="predicted"/>
<accession>A0A915J8M9</accession>
<dbReference type="WBParaSite" id="nRc.2.0.1.t22507-RA">
    <property type="protein sequence ID" value="nRc.2.0.1.t22507-RA"/>
    <property type="gene ID" value="nRc.2.0.1.g22507"/>
</dbReference>
<evidence type="ECO:0000313" key="2">
    <source>
        <dbReference type="WBParaSite" id="nRc.2.0.1.t22507-RA"/>
    </source>
</evidence>